<dbReference type="Pfam" id="PF14345">
    <property type="entry name" value="GDYXXLXY"/>
    <property type="match status" value="1"/>
</dbReference>
<organism evidence="1 2">
    <name type="scientific">Methylocystis parvus</name>
    <dbReference type="NCBI Taxonomy" id="134"/>
    <lineage>
        <taxon>Bacteria</taxon>
        <taxon>Pseudomonadati</taxon>
        <taxon>Pseudomonadota</taxon>
        <taxon>Alphaproteobacteria</taxon>
        <taxon>Hyphomicrobiales</taxon>
        <taxon>Methylocystaceae</taxon>
        <taxon>Methylocystis</taxon>
    </lineage>
</organism>
<sequence length="182" mass="20202">MKRAWILAAFVVVCLIQLAAPASMIWRQERAFAHGRAFKFMTAPVDPYDAFRGKYVALSFRDIAPQLPKDFPSGYTGKAYAPIIVGEDGFARFGEAALSAPKDAPYLTLNVEGGYPGNVLPLPFDRYFMEEEKAPAAERAYAEHTREKDAYVVVRILDGDWAIEDLIVGGKPIGEALKKETR</sequence>
<keyword evidence="2" id="KW-1185">Reference proteome</keyword>
<evidence type="ECO:0000313" key="2">
    <source>
        <dbReference type="Proteomes" id="UP000422569"/>
    </source>
</evidence>
<evidence type="ECO:0000313" key="1">
    <source>
        <dbReference type="EMBL" id="QGM99014.1"/>
    </source>
</evidence>
<dbReference type="AlphaFoldDB" id="A0A6B8M4X7"/>
<accession>A0A6B8M4X7</accession>
<dbReference type="InterPro" id="IPR025833">
    <property type="entry name" value="GDYXXLXY"/>
</dbReference>
<dbReference type="RefSeq" id="WP_016922016.1">
    <property type="nucleotide sequence ID" value="NZ_CP044331.1"/>
</dbReference>
<dbReference type="Proteomes" id="UP000422569">
    <property type="component" value="Chromosome"/>
</dbReference>
<proteinExistence type="predicted"/>
<reference evidence="1 2" key="1">
    <citation type="submission" date="2019-09" db="EMBL/GenBank/DDBJ databases">
        <title>Isolation and complete genome sequencing of Methylocystis species.</title>
        <authorList>
            <person name="Rumah B.L."/>
            <person name="Stead C.E."/>
            <person name="Stevens B.C."/>
            <person name="Minton N.P."/>
            <person name="Grosse-Honebrink A."/>
            <person name="Zhang Y."/>
        </authorList>
    </citation>
    <scope>NUCLEOTIDE SEQUENCE [LARGE SCALE GENOMIC DNA]</scope>
    <source>
        <strain evidence="1 2">BRCS2</strain>
    </source>
</reference>
<dbReference type="KEGG" id="mpar:F7D14_17010"/>
<dbReference type="EMBL" id="CP044331">
    <property type="protein sequence ID" value="QGM99014.1"/>
    <property type="molecule type" value="Genomic_DNA"/>
</dbReference>
<protein>
    <submittedName>
        <fullName evidence="1">GDYXXLXY domain-containing protein</fullName>
    </submittedName>
</protein>
<gene>
    <name evidence="1" type="ORF">F7D14_17010</name>
</gene>
<name>A0A6B8M4X7_9HYPH</name>